<dbReference type="KEGG" id="vbh:CMV30_08570"/>
<dbReference type="OrthoDB" id="9804196at2"/>
<evidence type="ECO:0000256" key="2">
    <source>
        <dbReference type="ARBA" id="ARBA00022679"/>
    </source>
</evidence>
<keyword evidence="1" id="KW-0328">Glycosyltransferase</keyword>
<dbReference type="Proteomes" id="UP000217265">
    <property type="component" value="Chromosome"/>
</dbReference>
<dbReference type="Pfam" id="PF00534">
    <property type="entry name" value="Glycos_transf_1"/>
    <property type="match status" value="1"/>
</dbReference>
<name>A0A290Q5P5_9BACT</name>
<reference evidence="4 5" key="1">
    <citation type="submission" date="2017-09" db="EMBL/GenBank/DDBJ databases">
        <title>Complete genome sequence of Verrucomicrobial strain HZ-65, isolated from freshwater.</title>
        <authorList>
            <person name="Choi A."/>
        </authorList>
    </citation>
    <scope>NUCLEOTIDE SEQUENCE [LARGE SCALE GENOMIC DNA]</scope>
    <source>
        <strain evidence="4 5">HZ-65</strain>
    </source>
</reference>
<keyword evidence="2" id="KW-0808">Transferase</keyword>
<proteinExistence type="predicted"/>
<dbReference type="InterPro" id="IPR001296">
    <property type="entry name" value="Glyco_trans_1"/>
</dbReference>
<dbReference type="PANTHER" id="PTHR12526:SF510">
    <property type="entry name" value="D-INOSITOL 3-PHOSPHATE GLYCOSYLTRANSFERASE"/>
    <property type="match status" value="1"/>
</dbReference>
<sequence>MARIVSCLIDSLDYLHENTPGLTLNGANLVASLYLRHFLRDPDIETLELFLPTAIYLDRPGLENAARQALPPELRGRGKLHFLPLSALPETWADRRERILWVIDAATLQRERYLRDRFATAPTAVVADTHTLGAHVFWNQLRPIAEATPVDFDAICCLSRSYRDSLEKWLARLSPTPASCRLELVPRLLDTSLFQPASGPTAQATARRILRLPQDRTLSLCLGRLTPNDKADLLPVLRWFAEISSPQDVLLIAGEENVPGYAAMLKRAAHELGLGDRALFHGRVDPSLRPLYYQAADIFLLPADSIIEGSTVTPLEAMASGIPVLSADWDGARDSIEEGKTGYLIPTRIMPGALDPVETLSPASQRAADFLHVAQMVWIDPELWKTRWLSLLRDPALRATLGQAGRQRVESHFSWPPVRQRLFSLWDDLLALARAESPASAATRREAASTLGRPTPYTSLFSNYATASWDSSRDRFRLSPRGRLHLDDARPIAFYDEITPLLRQPLLDSLLRLFDRAGPAGLSLAETESALGSPLKASPDTIRFHCGLLLKTGILDLIPVTPTGNDAP</sequence>
<accession>A0A290Q5P5</accession>
<organism evidence="4 5">
    <name type="scientific">Nibricoccus aquaticus</name>
    <dbReference type="NCBI Taxonomy" id="2576891"/>
    <lineage>
        <taxon>Bacteria</taxon>
        <taxon>Pseudomonadati</taxon>
        <taxon>Verrucomicrobiota</taxon>
        <taxon>Opitutia</taxon>
        <taxon>Opitutales</taxon>
        <taxon>Opitutaceae</taxon>
        <taxon>Nibricoccus</taxon>
    </lineage>
</organism>
<dbReference type="SUPFAM" id="SSF53756">
    <property type="entry name" value="UDP-Glycosyltransferase/glycogen phosphorylase"/>
    <property type="match status" value="1"/>
</dbReference>
<gene>
    <name evidence="4" type="ORF">CMV30_08570</name>
</gene>
<evidence type="ECO:0000256" key="1">
    <source>
        <dbReference type="ARBA" id="ARBA00022676"/>
    </source>
</evidence>
<dbReference type="Gene3D" id="3.40.50.2000">
    <property type="entry name" value="Glycogen Phosphorylase B"/>
    <property type="match status" value="1"/>
</dbReference>
<evidence type="ECO:0000313" key="5">
    <source>
        <dbReference type="Proteomes" id="UP000217265"/>
    </source>
</evidence>
<dbReference type="EMBL" id="CP023344">
    <property type="protein sequence ID" value="ATC63995.1"/>
    <property type="molecule type" value="Genomic_DNA"/>
</dbReference>
<evidence type="ECO:0000313" key="4">
    <source>
        <dbReference type="EMBL" id="ATC63995.1"/>
    </source>
</evidence>
<keyword evidence="5" id="KW-1185">Reference proteome</keyword>
<evidence type="ECO:0000259" key="3">
    <source>
        <dbReference type="Pfam" id="PF00534"/>
    </source>
</evidence>
<dbReference type="PANTHER" id="PTHR12526">
    <property type="entry name" value="GLYCOSYLTRANSFERASE"/>
    <property type="match status" value="1"/>
</dbReference>
<protein>
    <recommendedName>
        <fullName evidence="3">Glycosyl transferase family 1 domain-containing protein</fullName>
    </recommendedName>
</protein>
<dbReference type="AlphaFoldDB" id="A0A290Q5P5"/>
<feature type="domain" description="Glycosyl transferase family 1" evidence="3">
    <location>
        <begin position="205"/>
        <end position="348"/>
    </location>
</feature>
<dbReference type="RefSeq" id="WP_096055627.1">
    <property type="nucleotide sequence ID" value="NZ_CP023344.1"/>
</dbReference>
<dbReference type="GO" id="GO:0016757">
    <property type="term" value="F:glycosyltransferase activity"/>
    <property type="evidence" value="ECO:0007669"/>
    <property type="project" value="UniProtKB-KW"/>
</dbReference>